<protein>
    <submittedName>
        <fullName evidence="5">2-dehydro-3-deoxygluconokinase</fullName>
    </submittedName>
</protein>
<dbReference type="InterPro" id="IPR011611">
    <property type="entry name" value="PfkB_dom"/>
</dbReference>
<dbReference type="AlphaFoldDB" id="A0A1M6N603"/>
<dbReference type="STRING" id="216903.SAMN05444371_0212"/>
<evidence type="ECO:0000256" key="3">
    <source>
        <dbReference type="ARBA" id="ARBA00022777"/>
    </source>
</evidence>
<reference evidence="6" key="1">
    <citation type="submission" date="2016-11" db="EMBL/GenBank/DDBJ databases">
        <authorList>
            <person name="Varghese N."/>
            <person name="Submissions S."/>
        </authorList>
    </citation>
    <scope>NUCLEOTIDE SEQUENCE [LARGE SCALE GENOMIC DNA]</scope>
    <source>
        <strain evidence="6">DSM 18016</strain>
    </source>
</reference>
<dbReference type="Gene3D" id="3.40.1190.20">
    <property type="match status" value="1"/>
</dbReference>
<evidence type="ECO:0000256" key="2">
    <source>
        <dbReference type="ARBA" id="ARBA00022679"/>
    </source>
</evidence>
<dbReference type="RefSeq" id="WP_072995974.1">
    <property type="nucleotide sequence ID" value="NZ_FRAM01000001.1"/>
</dbReference>
<dbReference type="Proteomes" id="UP000184498">
    <property type="component" value="Unassembled WGS sequence"/>
</dbReference>
<dbReference type="EMBL" id="FRAM01000001">
    <property type="protein sequence ID" value="SHJ91175.1"/>
    <property type="molecule type" value="Genomic_DNA"/>
</dbReference>
<evidence type="ECO:0000256" key="1">
    <source>
        <dbReference type="ARBA" id="ARBA00010688"/>
    </source>
</evidence>
<comment type="similarity">
    <text evidence="1">Belongs to the carbohydrate kinase PfkB family.</text>
</comment>
<dbReference type="PANTHER" id="PTHR43320">
    <property type="entry name" value="SUGAR KINASE"/>
    <property type="match status" value="1"/>
</dbReference>
<dbReference type="InterPro" id="IPR052700">
    <property type="entry name" value="Carb_kinase_PfkB-like"/>
</dbReference>
<keyword evidence="6" id="KW-1185">Reference proteome</keyword>
<keyword evidence="2" id="KW-0808">Transferase</keyword>
<name>A0A1M6N603_9FLAO</name>
<evidence type="ECO:0000259" key="4">
    <source>
        <dbReference type="Pfam" id="PF00294"/>
    </source>
</evidence>
<evidence type="ECO:0000313" key="6">
    <source>
        <dbReference type="Proteomes" id="UP000184498"/>
    </source>
</evidence>
<proteinExistence type="inferred from homology"/>
<dbReference type="PANTHER" id="PTHR43320:SF2">
    <property type="entry name" value="2-DEHYDRO-3-DEOXYGLUCONOKINASE_2-DEHYDRO-3-DEOXYGALACTONOKINASE"/>
    <property type="match status" value="1"/>
</dbReference>
<organism evidence="5 6">
    <name type="scientific">Epilithonimonas mollis</name>
    <dbReference type="NCBI Taxonomy" id="216903"/>
    <lineage>
        <taxon>Bacteria</taxon>
        <taxon>Pseudomonadati</taxon>
        <taxon>Bacteroidota</taxon>
        <taxon>Flavobacteriia</taxon>
        <taxon>Flavobacteriales</taxon>
        <taxon>Weeksellaceae</taxon>
        <taxon>Chryseobacterium group</taxon>
        <taxon>Epilithonimonas</taxon>
    </lineage>
</organism>
<accession>A0A1M6N603</accession>
<keyword evidence="3 5" id="KW-0418">Kinase</keyword>
<dbReference type="InterPro" id="IPR029056">
    <property type="entry name" value="Ribokinase-like"/>
</dbReference>
<sequence>MNSSSNKILCFGELLLHFAPDSDGNWLNEQVMKIFVGGAEYNVASALAQWQNPVKLLSALPENFVGDQLEIQLQNKGIKVLAEKSNGRIGTFYLSSDGDMQNASVVYDRFPSVFTQSDFSQFSFDEIFSEVKWLHISTITPALSEKAYNKCLELMSESAKRNITISLDLNYRSALWKDRNPSELVRNMMPFVNVLMGNIWSIQQFLEIPIEYELNGNFDDENLLKQAEKSAFEVQKQFPNVEMIANTFRFTNGEKVNYYATLFTDELLVSEQYQSDKVEERVGSGDSFMAALIHGKIKGNPSQQILDDATKVAFRKLFVKGDTIDESINIEKL</sequence>
<dbReference type="GO" id="GO:0016301">
    <property type="term" value="F:kinase activity"/>
    <property type="evidence" value="ECO:0007669"/>
    <property type="project" value="UniProtKB-KW"/>
</dbReference>
<dbReference type="Pfam" id="PF00294">
    <property type="entry name" value="PfkB"/>
    <property type="match status" value="1"/>
</dbReference>
<dbReference type="SUPFAM" id="SSF53613">
    <property type="entry name" value="Ribokinase-like"/>
    <property type="match status" value="1"/>
</dbReference>
<gene>
    <name evidence="5" type="ORF">SAMN05444371_0212</name>
</gene>
<feature type="domain" description="Carbohydrate kinase PfkB" evidence="4">
    <location>
        <begin position="6"/>
        <end position="316"/>
    </location>
</feature>
<dbReference type="OrthoDB" id="9813569at2"/>
<evidence type="ECO:0000313" key="5">
    <source>
        <dbReference type="EMBL" id="SHJ91175.1"/>
    </source>
</evidence>